<organism evidence="8 9">
    <name type="scientific">Ectocarpus siliculosus</name>
    <name type="common">Brown alga</name>
    <name type="synonym">Conferva siliculosa</name>
    <dbReference type="NCBI Taxonomy" id="2880"/>
    <lineage>
        <taxon>Eukaryota</taxon>
        <taxon>Sar</taxon>
        <taxon>Stramenopiles</taxon>
        <taxon>Ochrophyta</taxon>
        <taxon>PX clade</taxon>
        <taxon>Phaeophyceae</taxon>
        <taxon>Ectocarpales</taxon>
        <taxon>Ectocarpaceae</taxon>
        <taxon>Ectocarpus</taxon>
    </lineage>
</organism>
<feature type="binding site" evidence="5">
    <location>
        <begin position="387"/>
        <end position="394"/>
    </location>
    <ligand>
        <name>ATP</name>
        <dbReference type="ChEBI" id="CHEBI:30616"/>
    </ligand>
</feature>
<reference evidence="8 9" key="1">
    <citation type="journal article" date="2010" name="Nature">
        <title>The Ectocarpus genome and the independent evolution of multicellularity in brown algae.</title>
        <authorList>
            <person name="Cock J.M."/>
            <person name="Sterck L."/>
            <person name="Rouze P."/>
            <person name="Scornet D."/>
            <person name="Allen A.E."/>
            <person name="Amoutzias G."/>
            <person name="Anthouard V."/>
            <person name="Artiguenave F."/>
            <person name="Aury J.M."/>
            <person name="Badger J.H."/>
            <person name="Beszteri B."/>
            <person name="Billiau K."/>
            <person name="Bonnet E."/>
            <person name="Bothwell J.H."/>
            <person name="Bowler C."/>
            <person name="Boyen C."/>
            <person name="Brownlee C."/>
            <person name="Carrano C.J."/>
            <person name="Charrier B."/>
            <person name="Cho G.Y."/>
            <person name="Coelho S.M."/>
            <person name="Collen J."/>
            <person name="Corre E."/>
            <person name="Da Silva C."/>
            <person name="Delage L."/>
            <person name="Delaroque N."/>
            <person name="Dittami S.M."/>
            <person name="Doulbeau S."/>
            <person name="Elias M."/>
            <person name="Farnham G."/>
            <person name="Gachon C.M."/>
            <person name="Gschloessl B."/>
            <person name="Heesch S."/>
            <person name="Jabbari K."/>
            <person name="Jubin C."/>
            <person name="Kawai H."/>
            <person name="Kimura K."/>
            <person name="Kloareg B."/>
            <person name="Kupper F.C."/>
            <person name="Lang D."/>
            <person name="Le Bail A."/>
            <person name="Leblanc C."/>
            <person name="Lerouge P."/>
            <person name="Lohr M."/>
            <person name="Lopez P.J."/>
            <person name="Martens C."/>
            <person name="Maumus F."/>
            <person name="Michel G."/>
            <person name="Miranda-Saavedra D."/>
            <person name="Morales J."/>
            <person name="Moreau H."/>
            <person name="Motomura T."/>
            <person name="Nagasato C."/>
            <person name="Napoli C.A."/>
            <person name="Nelson D.R."/>
            <person name="Nyvall-Collen P."/>
            <person name="Peters A.F."/>
            <person name="Pommier C."/>
            <person name="Potin P."/>
            <person name="Poulain J."/>
            <person name="Quesneville H."/>
            <person name="Read B."/>
            <person name="Rensing S.A."/>
            <person name="Ritter A."/>
            <person name="Rousvoal S."/>
            <person name="Samanta M."/>
            <person name="Samson G."/>
            <person name="Schroeder D.C."/>
            <person name="Segurens B."/>
            <person name="Strittmatter M."/>
            <person name="Tonon T."/>
            <person name="Tregear J.W."/>
            <person name="Valentin K."/>
            <person name="von Dassow P."/>
            <person name="Yamagishi T."/>
            <person name="Van de Peer Y."/>
            <person name="Wincker P."/>
        </authorList>
    </citation>
    <scope>NUCLEOTIDE SEQUENCE [LARGE SCALE GENOMIC DNA]</scope>
    <source>
        <strain evidence="9">Ec32 / CCAP1310/4</strain>
    </source>
</reference>
<protein>
    <submittedName>
        <fullName evidence="8">Kinesin motor protein-related</fullName>
    </submittedName>
</protein>
<feature type="compositionally biased region" description="Basic and acidic residues" evidence="6">
    <location>
        <begin position="92"/>
        <end position="114"/>
    </location>
</feature>
<dbReference type="OrthoDB" id="194372at2759"/>
<dbReference type="GO" id="GO:0008017">
    <property type="term" value="F:microtubule binding"/>
    <property type="evidence" value="ECO:0007669"/>
    <property type="project" value="InterPro"/>
</dbReference>
<feature type="region of interest" description="Disordered" evidence="6">
    <location>
        <begin position="769"/>
        <end position="948"/>
    </location>
</feature>
<evidence type="ECO:0000313" key="9">
    <source>
        <dbReference type="Proteomes" id="UP000002630"/>
    </source>
</evidence>
<feature type="region of interest" description="Disordered" evidence="6">
    <location>
        <begin position="480"/>
        <end position="517"/>
    </location>
</feature>
<comment type="similarity">
    <text evidence="5">Belongs to the TRAFAC class myosin-kinesin ATPase superfamily. Kinesin family.</text>
</comment>
<dbReference type="PANTHER" id="PTHR47970:SF12">
    <property type="entry name" value="KINESIN FAMILY MEMBER 11"/>
    <property type="match status" value="1"/>
</dbReference>
<accession>D7FQ29</accession>
<dbReference type="Proteomes" id="UP000002630">
    <property type="component" value="Linkage Group LG02"/>
</dbReference>
<dbReference type="InterPro" id="IPR001752">
    <property type="entry name" value="Kinesin_motor_dom"/>
</dbReference>
<gene>
    <name evidence="8" type="ORF">Esi_0002_0124</name>
</gene>
<dbReference type="InterPro" id="IPR027417">
    <property type="entry name" value="P-loop_NTPase"/>
</dbReference>
<dbReference type="EMBL" id="FN648375">
    <property type="protein sequence ID" value="CBJ48361.1"/>
    <property type="molecule type" value="Genomic_DNA"/>
</dbReference>
<evidence type="ECO:0000313" key="8">
    <source>
        <dbReference type="EMBL" id="CBJ48361.1"/>
    </source>
</evidence>
<evidence type="ECO:0000256" key="1">
    <source>
        <dbReference type="ARBA" id="ARBA00004245"/>
    </source>
</evidence>
<dbReference type="EMBL" id="FN649727">
    <property type="protein sequence ID" value="CBJ48361.1"/>
    <property type="molecule type" value="Genomic_DNA"/>
</dbReference>
<feature type="compositionally biased region" description="Low complexity" evidence="6">
    <location>
        <begin position="504"/>
        <end position="514"/>
    </location>
</feature>
<dbReference type="PANTHER" id="PTHR47970">
    <property type="entry name" value="KINESIN-LIKE PROTEIN KIF11"/>
    <property type="match status" value="1"/>
</dbReference>
<dbReference type="eggNOG" id="KOG0243">
    <property type="taxonomic scope" value="Eukaryota"/>
</dbReference>
<dbReference type="GO" id="GO:0005876">
    <property type="term" value="C:spindle microtubule"/>
    <property type="evidence" value="ECO:0007669"/>
    <property type="project" value="TreeGrafter"/>
</dbReference>
<feature type="compositionally biased region" description="Polar residues" evidence="6">
    <location>
        <begin position="716"/>
        <end position="728"/>
    </location>
</feature>
<dbReference type="GO" id="GO:0007018">
    <property type="term" value="P:microtubule-based movement"/>
    <property type="evidence" value="ECO:0007669"/>
    <property type="project" value="InterPro"/>
</dbReference>
<keyword evidence="2" id="KW-0963">Cytoplasm</keyword>
<proteinExistence type="inferred from homology"/>
<evidence type="ECO:0000259" key="7">
    <source>
        <dbReference type="PROSITE" id="PS50067"/>
    </source>
</evidence>
<keyword evidence="5" id="KW-0547">Nucleotide-binding</keyword>
<feature type="region of interest" description="Disordered" evidence="6">
    <location>
        <begin position="92"/>
        <end position="120"/>
    </location>
</feature>
<dbReference type="InterPro" id="IPR036961">
    <property type="entry name" value="Kinesin_motor_dom_sf"/>
</dbReference>
<feature type="compositionally biased region" description="Basic and acidic residues" evidence="6">
    <location>
        <begin position="822"/>
        <end position="834"/>
    </location>
</feature>
<dbReference type="GO" id="GO:0090307">
    <property type="term" value="P:mitotic spindle assembly"/>
    <property type="evidence" value="ECO:0007669"/>
    <property type="project" value="TreeGrafter"/>
</dbReference>
<evidence type="ECO:0000256" key="6">
    <source>
        <dbReference type="SAM" id="MobiDB-lite"/>
    </source>
</evidence>
<name>D7FQ29_ECTSI</name>
<keyword evidence="3 5" id="KW-0505">Motor protein</keyword>
<dbReference type="GO" id="GO:0072686">
    <property type="term" value="C:mitotic spindle"/>
    <property type="evidence" value="ECO:0007669"/>
    <property type="project" value="TreeGrafter"/>
</dbReference>
<feature type="compositionally biased region" description="Low complexity" evidence="6">
    <location>
        <begin position="480"/>
        <end position="496"/>
    </location>
</feature>
<dbReference type="InterPro" id="IPR047149">
    <property type="entry name" value="KIF11-like"/>
</dbReference>
<feature type="region of interest" description="Disordered" evidence="6">
    <location>
        <begin position="1"/>
        <end position="30"/>
    </location>
</feature>
<keyword evidence="5" id="KW-0067">ATP-binding</keyword>
<dbReference type="SMART" id="SM00129">
    <property type="entry name" value="KISc"/>
    <property type="match status" value="1"/>
</dbReference>
<keyword evidence="9" id="KW-1185">Reference proteome</keyword>
<dbReference type="Pfam" id="PF00225">
    <property type="entry name" value="Kinesin"/>
    <property type="match status" value="1"/>
</dbReference>
<dbReference type="GO" id="GO:0051231">
    <property type="term" value="P:spindle elongation"/>
    <property type="evidence" value="ECO:0007669"/>
    <property type="project" value="TreeGrafter"/>
</dbReference>
<dbReference type="STRING" id="2880.D7FQ29"/>
<dbReference type="PRINTS" id="PR00380">
    <property type="entry name" value="KINESINHEAVY"/>
</dbReference>
<dbReference type="GO" id="GO:0008574">
    <property type="term" value="F:plus-end-directed microtubule motor activity"/>
    <property type="evidence" value="ECO:0007669"/>
    <property type="project" value="TreeGrafter"/>
</dbReference>
<feature type="compositionally biased region" description="Polar residues" evidence="6">
    <location>
        <begin position="799"/>
        <end position="816"/>
    </location>
</feature>
<dbReference type="GO" id="GO:0005524">
    <property type="term" value="F:ATP binding"/>
    <property type="evidence" value="ECO:0007669"/>
    <property type="project" value="UniProtKB-UniRule"/>
</dbReference>
<feature type="domain" description="Kinesin motor" evidence="7">
    <location>
        <begin position="303"/>
        <end position="695"/>
    </location>
</feature>
<evidence type="ECO:0000256" key="5">
    <source>
        <dbReference type="PROSITE-ProRule" id="PRU00283"/>
    </source>
</evidence>
<feature type="region of interest" description="Disordered" evidence="6">
    <location>
        <begin position="253"/>
        <end position="297"/>
    </location>
</feature>
<feature type="region of interest" description="Disordered" evidence="6">
    <location>
        <begin position="209"/>
        <end position="237"/>
    </location>
</feature>
<feature type="region of interest" description="Disordered" evidence="6">
    <location>
        <begin position="704"/>
        <end position="728"/>
    </location>
</feature>
<evidence type="ECO:0000256" key="3">
    <source>
        <dbReference type="ARBA" id="ARBA00023175"/>
    </source>
</evidence>
<evidence type="ECO:0000256" key="4">
    <source>
        <dbReference type="ARBA" id="ARBA00023212"/>
    </source>
</evidence>
<dbReference type="PROSITE" id="PS50067">
    <property type="entry name" value="KINESIN_MOTOR_2"/>
    <property type="match status" value="1"/>
</dbReference>
<comment type="subcellular location">
    <subcellularLocation>
        <location evidence="1">Cytoplasm</location>
        <location evidence="1">Cytoskeleton</location>
    </subcellularLocation>
</comment>
<evidence type="ECO:0000256" key="2">
    <source>
        <dbReference type="ARBA" id="ARBA00022490"/>
    </source>
</evidence>
<sequence length="948" mass="100989">MDVDRFPHTALSTNTADETLSPRPVASPSYSTEDSWLVAEGLPVITGLVAGAGGAIYMSLCGASHDGTVTSIGSLSTRKRCRVPQVDPRREDFRSRTACEKRERASSAGRDKHAGATWGDGVGISHSEGKLARISSGFAATLAVDDDMNLFYITAERKGTCRALWCSVPGAGSRRVSSIRENFPTVRITAAGVPPKKIADIPAAIGRAERSIVSGDRGTESGGGNTGRAKDQTAQASAAAAVATKRAAALSSALAEDDEAVPASGPGRKSLFASRRRSTADKEYTDGDDGSGVGKEESNAPVNIAVVSRCRPLLTREMKRGVRAAVFCDGNEIIVMDERLPTKRSRRFGFDRVFGPRTSQARLYSEAVCPVVRKMLDGFNCSVLAYGQTGSGKTFTMEGGLVDPNIDVKKTAEADPDDVNATACEVEKVGIIPRAVHTIFREGGYGGTRRYWVYVSHMEIYNERLFDLLAPEAATLAKASATNSSAAPSSTSGRSRSPTHRSPRSTPGSSGSRPLQGIGLTIEEDRHLGVMVKGLTQVEVKSPEEIFAIIARSKNNRRTAETMCNVESSRSHGVFCVRVISAEPTPWGGEITRDGRLSLVDLSGSENIKRSGAVGDRAKEAAAIGQSLLALGRVIKALVKHAPHIPYRESKLTRVLGDSLGGNAFTAIILNITPNNGMLEETLNTLTYAKTAQSVRNTPKQHIANKAPTEKATIGTGDSSHLAPSSGVQNLSCNMVNELKRWRGDVKSRLLSSGSSRGAYISPWESQVPIDAPSHFSSTAGGRSPNMDGPSHQRRHNPSVLSSQPFADDVPSNQQGSGRGIAGDKVRKEVDRRRGTPIPSLPARVEFSLEDEGRRRSGSETNLLSPAETAGASGVTPRRGWRGGGAPTFTADARDGLVSGTLERMPSTTRPGYLQHDRNSLRGSRSFGPGFGGRSDRKENNSTVRAFP</sequence>
<dbReference type="Gene3D" id="3.40.850.10">
    <property type="entry name" value="Kinesin motor domain"/>
    <property type="match status" value="1"/>
</dbReference>
<dbReference type="AlphaFoldDB" id="D7FQ29"/>
<dbReference type="InParanoid" id="D7FQ29"/>
<dbReference type="SUPFAM" id="SSF52540">
    <property type="entry name" value="P-loop containing nucleoside triphosphate hydrolases"/>
    <property type="match status" value="1"/>
</dbReference>
<keyword evidence="4" id="KW-0206">Cytoskeleton</keyword>